<evidence type="ECO:0000313" key="3">
    <source>
        <dbReference type="Proteomes" id="UP001524569"/>
    </source>
</evidence>
<feature type="domain" description="HTH arsR-type" evidence="1">
    <location>
        <begin position="34"/>
        <end position="60"/>
    </location>
</feature>
<keyword evidence="3" id="KW-1185">Reference proteome</keyword>
<evidence type="ECO:0000313" key="2">
    <source>
        <dbReference type="EMBL" id="MCQ8181642.1"/>
    </source>
</evidence>
<dbReference type="InterPro" id="IPR001845">
    <property type="entry name" value="HTH_ArsR_DNA-bd_dom"/>
</dbReference>
<reference evidence="2 3" key="1">
    <citation type="submission" date="2022-07" db="EMBL/GenBank/DDBJ databases">
        <title>Methylomonas rivi sp. nov., Methylomonas rosea sp. nov., Methylomonas aureus sp. nov. and Methylomonas subterranea sp. nov., four novel methanotrophs isolated from a freshwater creek and the deep terrestrial subsurface.</title>
        <authorList>
            <person name="Abin C."/>
            <person name="Sankaranarayanan K."/>
            <person name="Garner C."/>
            <person name="Sindelar R."/>
            <person name="Kotary K."/>
            <person name="Garner R."/>
            <person name="Barclay S."/>
            <person name="Lawson P."/>
            <person name="Krumholz L."/>
        </authorList>
    </citation>
    <scope>NUCLEOTIDE SEQUENCE [LARGE SCALE GENOMIC DNA]</scope>
    <source>
        <strain evidence="2 3">SURF-1</strain>
    </source>
</reference>
<feature type="non-terminal residue" evidence="2">
    <location>
        <position position="1"/>
    </location>
</feature>
<dbReference type="SUPFAM" id="SSF46785">
    <property type="entry name" value="Winged helix' DNA-binding domain"/>
    <property type="match status" value="1"/>
</dbReference>
<dbReference type="Gene3D" id="1.10.10.60">
    <property type="entry name" value="Homeodomain-like"/>
    <property type="match status" value="1"/>
</dbReference>
<dbReference type="Pfam" id="PF01022">
    <property type="entry name" value="HTH_5"/>
    <property type="match status" value="1"/>
</dbReference>
<gene>
    <name evidence="2" type="ORF">NP603_11025</name>
</gene>
<accession>A0ABT1UHD9</accession>
<proteinExistence type="predicted"/>
<organism evidence="2 3">
    <name type="scientific">Methylomonas aurea</name>
    <dbReference type="NCBI Taxonomy" id="2952224"/>
    <lineage>
        <taxon>Bacteria</taxon>
        <taxon>Pseudomonadati</taxon>
        <taxon>Pseudomonadota</taxon>
        <taxon>Gammaproteobacteria</taxon>
        <taxon>Methylococcales</taxon>
        <taxon>Methylococcaceae</taxon>
        <taxon>Methylomonas</taxon>
    </lineage>
</organism>
<dbReference type="Proteomes" id="UP001524569">
    <property type="component" value="Unassembled WGS sequence"/>
</dbReference>
<dbReference type="InterPro" id="IPR036390">
    <property type="entry name" value="WH_DNA-bd_sf"/>
</dbReference>
<dbReference type="RefSeq" id="WP_256610932.1">
    <property type="nucleotide sequence ID" value="NZ_JANIBM010000010.1"/>
</dbReference>
<dbReference type="EMBL" id="JANIBM010000010">
    <property type="protein sequence ID" value="MCQ8181642.1"/>
    <property type="molecule type" value="Genomic_DNA"/>
</dbReference>
<comment type="caution">
    <text evidence="2">The sequence shown here is derived from an EMBL/GenBank/DDBJ whole genome shotgun (WGS) entry which is preliminary data.</text>
</comment>
<evidence type="ECO:0000259" key="1">
    <source>
        <dbReference type="Pfam" id="PF01022"/>
    </source>
</evidence>
<sequence length="85" mass="9713">STPGCSMPGFLPENPGVIDVEEVAEIRRLHFVEKATVSELAKRFKLSRPTIRKHLHTLDESESRYFCRKIFSGILLEKIGKNSDR</sequence>
<protein>
    <submittedName>
        <fullName evidence="2">ArsR family transcriptional regulator</fullName>
    </submittedName>
</protein>
<name>A0ABT1UHD9_9GAMM</name>